<feature type="domain" description="HIRAN" evidence="12">
    <location>
        <begin position="300"/>
        <end position="397"/>
    </location>
</feature>
<dbReference type="Pfam" id="PF08774">
    <property type="entry name" value="VRR_NUC"/>
    <property type="match status" value="1"/>
</dbReference>
<keyword evidence="10" id="KW-0472">Membrane</keyword>
<dbReference type="Pfam" id="PF21315">
    <property type="entry name" value="FAN1_HTH"/>
    <property type="match status" value="1"/>
</dbReference>
<comment type="cofactor">
    <cofactor evidence="9">
        <name>Mg(2+)</name>
        <dbReference type="ChEBI" id="CHEBI:18420"/>
    </cofactor>
    <cofactor evidence="9">
        <name>Mn(2+)</name>
        <dbReference type="ChEBI" id="CHEBI:29035"/>
    </cofactor>
</comment>
<sequence length="1120" mass="126680">MLRGRESLIRLVGKRRRFLPNRKFLLSDSTSIFSHSHPPQVLLAHHLTSPIMIFFIIYFDFLFQSFNFFSQTPLSVGKRDENEDVIIMSMESEQKSKSPQSSDWVTCPVCSSKLAAQDHIINSHLDACLTRGTKRKLTQRTLFQLNFCSQPMVCSRSSDVKKLGTGNVQEDAAVGFDNSTAVDEIEGNLGTLVPMGEAVLGTSMDGSPMKQKLIDDDGINSRVDSSLLNLRSEVTKCIEAVTVDDISGETALGTSAGGSTMKQKLIDDDRINGQVDPSLLNLRSEVMKSIEAVPVGDISGVFLETFIVGRRFSVEKELNLGANICLLRETDNAKDPNAIQVLLADSRCCKVLGYLPRELAQYLSPLIDKHSLTFKGCITSVPKHYLDVVPIQIECCEVMLQSNKDRTEIEDFTCSWKDVLHAAESAKNYPPSMTKYQQNFWVLIQEVLKSNPHLFTNDEKMFLESFISLSDDSQRLFVQLYTRKGPWFRMSNISYPEVADSQQAIKDLSAMGYMCSFKGVDELQENDMEKILNLLTVSELREIASMSKVCICIIFSKFCMFAPRWKISKAALPYAIYASMLEAMCSNSKGFKWRESKEKLRRLEYLMGIGSDKFMEGYRFTAFTSVMLQNGTRATRKQDLIASVFSSYEDGVCPFLPIAILDRTGICIKISSKAESLIWRTERLFFLNGEQDLSAFLLVDLGIIKYPAYHCIISEQIFSARSDLIAYEEAIEVAQMMDESLDENKSESVLRCIKIAESRMSHTKASHSTASELVTAFFSCFSASWVYSKVVFLGVSFLERERRYKDAINLLKRLLFIFTCDGRRGNWTLRLSIDLEHMGCPNESLLVAEDGLLDPWVRAGSRMALQRRALRLGKPPRRWKVPSFSLFIKRKIREVHIQGRPLNCEAGIKSRFYGEDGAQCGVEQLALQYYAGEGGGWQGVHTESGIWLTIFALLMWDIIFSDFPNVFRNRFQTAPLDLETDNFYPARKNLIESQLQKIYDGMAEMILITSWELYSGTACRGVNWDRHSLPELRAAVTCVGGPCLASLCRHLAQDYRSWSSGMPDLLLWRFHGEYKGEAKLVEVKGPRDCLSEQQRAWLLLLMDCGFNTEVCKVNIMPLST</sequence>
<evidence type="ECO:0000259" key="12">
    <source>
        <dbReference type="SMART" id="SM00910"/>
    </source>
</evidence>
<evidence type="ECO:0000313" key="14">
    <source>
        <dbReference type="EMBL" id="KAG6787300.1"/>
    </source>
</evidence>
<comment type="catalytic activity">
    <reaction evidence="9">
        <text>Hydrolytically removes 5'-nucleotides successively from the 3'-hydroxy termini of 3'-hydroxy-terminated oligonucleotides.</text>
        <dbReference type="EC" id="3.1.4.1"/>
    </reaction>
</comment>
<dbReference type="OrthoDB" id="76364at2759"/>
<evidence type="ECO:0000256" key="2">
    <source>
        <dbReference type="ARBA" id="ARBA00022723"/>
    </source>
</evidence>
<comment type="subcellular location">
    <subcellularLocation>
        <location evidence="9">Nucleus</location>
    </subcellularLocation>
</comment>
<evidence type="ECO:0000256" key="6">
    <source>
        <dbReference type="ARBA" id="ARBA00022833"/>
    </source>
</evidence>
<keyword evidence="10" id="KW-1133">Transmembrane helix</keyword>
<dbReference type="GO" id="GO:0008409">
    <property type="term" value="F:5'-3' exonuclease activity"/>
    <property type="evidence" value="ECO:0007669"/>
    <property type="project" value="TreeGrafter"/>
</dbReference>
<dbReference type="PANTHER" id="PTHR15749:SF4">
    <property type="entry name" value="FANCONI-ASSOCIATED NUCLEASE 1"/>
    <property type="match status" value="1"/>
</dbReference>
<dbReference type="GO" id="GO:0008270">
    <property type="term" value="F:zinc ion binding"/>
    <property type="evidence" value="ECO:0007669"/>
    <property type="project" value="UniProtKB-KW"/>
</dbReference>
<keyword evidence="7 9" id="KW-0460">Magnesium</keyword>
<evidence type="ECO:0000259" key="11">
    <source>
        <dbReference type="SMART" id="SM00734"/>
    </source>
</evidence>
<feature type="domain" description="VRR-NUC" evidence="13">
    <location>
        <begin position="1002"/>
        <end position="1115"/>
    </location>
</feature>
<keyword evidence="3 9" id="KW-0227">DNA damage</keyword>
<dbReference type="SMART" id="SM00910">
    <property type="entry name" value="HIRAN"/>
    <property type="match status" value="1"/>
</dbReference>
<evidence type="ECO:0000256" key="1">
    <source>
        <dbReference type="ARBA" id="ARBA00022722"/>
    </source>
</evidence>
<dbReference type="SMART" id="SM00990">
    <property type="entry name" value="VRR_NUC"/>
    <property type="match status" value="1"/>
</dbReference>
<dbReference type="GO" id="GO:0005634">
    <property type="term" value="C:nucleus"/>
    <property type="evidence" value="ECO:0007669"/>
    <property type="project" value="UniProtKB-SubCell"/>
</dbReference>
<dbReference type="EC" id="3.1.4.1" evidence="9"/>
<organism evidence="14 15">
    <name type="scientific">Populus tomentosa</name>
    <name type="common">Chinese white poplar</name>
    <dbReference type="NCBI Taxonomy" id="118781"/>
    <lineage>
        <taxon>Eukaryota</taxon>
        <taxon>Viridiplantae</taxon>
        <taxon>Streptophyta</taxon>
        <taxon>Embryophyta</taxon>
        <taxon>Tracheophyta</taxon>
        <taxon>Spermatophyta</taxon>
        <taxon>Magnoliopsida</taxon>
        <taxon>eudicotyledons</taxon>
        <taxon>Gunneridae</taxon>
        <taxon>Pentapetalae</taxon>
        <taxon>rosids</taxon>
        <taxon>fabids</taxon>
        <taxon>Malpighiales</taxon>
        <taxon>Salicaceae</taxon>
        <taxon>Saliceae</taxon>
        <taxon>Populus</taxon>
    </lineage>
</organism>
<protein>
    <recommendedName>
        <fullName evidence="9">Fanconi-associated nuclease</fullName>
        <ecNumber evidence="9">3.1.4.1</ecNumber>
    </recommendedName>
</protein>
<evidence type="ECO:0000256" key="4">
    <source>
        <dbReference type="ARBA" id="ARBA00022771"/>
    </source>
</evidence>
<dbReference type="InterPro" id="IPR014905">
    <property type="entry name" value="HIRAN"/>
</dbReference>
<keyword evidence="9" id="KW-0464">Manganese</keyword>
<keyword evidence="5 9" id="KW-0378">Hydrolase</keyword>
<keyword evidence="9" id="KW-0539">Nucleus</keyword>
<evidence type="ECO:0000256" key="7">
    <source>
        <dbReference type="ARBA" id="ARBA00022842"/>
    </source>
</evidence>
<evidence type="ECO:0000259" key="13">
    <source>
        <dbReference type="SMART" id="SM00990"/>
    </source>
</evidence>
<dbReference type="GO" id="GO:0016818">
    <property type="term" value="F:hydrolase activity, acting on acid anhydrides, in phosphorus-containing anhydrides"/>
    <property type="evidence" value="ECO:0007669"/>
    <property type="project" value="InterPro"/>
</dbReference>
<dbReference type="Pfam" id="PF08797">
    <property type="entry name" value="HIRAN"/>
    <property type="match status" value="1"/>
</dbReference>
<comment type="similarity">
    <text evidence="9">Belongs to the FAN1 family.</text>
</comment>
<dbReference type="SMART" id="SM00734">
    <property type="entry name" value="ZnF_Rad18"/>
    <property type="match status" value="1"/>
</dbReference>
<comment type="function">
    <text evidence="9">Nuclease required for the repair of DNA interstrand cross-links (ICL). Acts as a 5'-3' exonuclease that anchors at a cut end of DNA and cleaves DNA successively at every third nucleotide, allowing to excise an ICL from one strand through flanking incisions.</text>
</comment>
<dbReference type="GO" id="GO:0017108">
    <property type="term" value="F:5'-flap endonuclease activity"/>
    <property type="evidence" value="ECO:0007669"/>
    <property type="project" value="TreeGrafter"/>
</dbReference>
<dbReference type="EMBL" id="JAAWWB010000003">
    <property type="protein sequence ID" value="KAG6787300.1"/>
    <property type="molecule type" value="Genomic_DNA"/>
</dbReference>
<dbReference type="Pfam" id="PF21170">
    <property type="entry name" value="FAN1_TPR"/>
    <property type="match status" value="1"/>
</dbReference>
<evidence type="ECO:0000313" key="15">
    <source>
        <dbReference type="Proteomes" id="UP000886885"/>
    </source>
</evidence>
<accession>A0A8X8ATZ1</accession>
<name>A0A8X8ATZ1_POPTO</name>
<feature type="transmembrane region" description="Helical" evidence="10">
    <location>
        <begin position="41"/>
        <end position="63"/>
    </location>
</feature>
<dbReference type="GO" id="GO:0004528">
    <property type="term" value="F:phosphodiesterase I activity"/>
    <property type="evidence" value="ECO:0007669"/>
    <property type="project" value="UniProtKB-EC"/>
</dbReference>
<evidence type="ECO:0000256" key="10">
    <source>
        <dbReference type="SAM" id="Phobius"/>
    </source>
</evidence>
<comment type="caution">
    <text evidence="14">The sequence shown here is derived from an EMBL/GenBank/DDBJ whole genome shotgun (WGS) entry which is preliminary data.</text>
</comment>
<dbReference type="InterPro" id="IPR033315">
    <property type="entry name" value="Fan1-like"/>
</dbReference>
<dbReference type="AlphaFoldDB" id="A0A8X8ATZ1"/>
<gene>
    <name evidence="14" type="ORF">POTOM_008939</name>
</gene>
<keyword evidence="2 9" id="KW-0479">Metal-binding</keyword>
<evidence type="ECO:0000256" key="9">
    <source>
        <dbReference type="RuleBase" id="RU365033"/>
    </source>
</evidence>
<dbReference type="GO" id="GO:0070336">
    <property type="term" value="F:flap-structured DNA binding"/>
    <property type="evidence" value="ECO:0007669"/>
    <property type="project" value="TreeGrafter"/>
</dbReference>
<dbReference type="Proteomes" id="UP000886885">
    <property type="component" value="Chromosome 2A"/>
</dbReference>
<dbReference type="PANTHER" id="PTHR15749">
    <property type="entry name" value="FANCONI-ASSOCIATED NUCLEASE 1"/>
    <property type="match status" value="1"/>
</dbReference>
<proteinExistence type="inferred from homology"/>
<reference evidence="14" key="1">
    <citation type="journal article" date="2020" name="bioRxiv">
        <title>Hybrid origin of Populus tomentosa Carr. identified through genome sequencing and phylogenomic analysis.</title>
        <authorList>
            <person name="An X."/>
            <person name="Gao K."/>
            <person name="Chen Z."/>
            <person name="Li J."/>
            <person name="Yang X."/>
            <person name="Yang X."/>
            <person name="Zhou J."/>
            <person name="Guo T."/>
            <person name="Zhao T."/>
            <person name="Huang S."/>
            <person name="Miao D."/>
            <person name="Khan W.U."/>
            <person name="Rao P."/>
            <person name="Ye M."/>
            <person name="Lei B."/>
            <person name="Liao W."/>
            <person name="Wang J."/>
            <person name="Ji L."/>
            <person name="Li Y."/>
            <person name="Guo B."/>
            <person name="Mustafa N.S."/>
            <person name="Li S."/>
            <person name="Yun Q."/>
            <person name="Keller S.R."/>
            <person name="Mao J."/>
            <person name="Zhang R."/>
            <person name="Strauss S.H."/>
        </authorList>
    </citation>
    <scope>NUCLEOTIDE SEQUENCE</scope>
    <source>
        <strain evidence="14">GM15</strain>
        <tissue evidence="14">Leaf</tissue>
    </source>
</reference>
<dbReference type="GO" id="GO:0036297">
    <property type="term" value="P:interstrand cross-link repair"/>
    <property type="evidence" value="ECO:0007669"/>
    <property type="project" value="InterPro"/>
</dbReference>
<dbReference type="InterPro" id="IPR049125">
    <property type="entry name" value="FAN1-like_WH"/>
</dbReference>
<keyword evidence="15" id="KW-1185">Reference proteome</keyword>
<evidence type="ECO:0000256" key="8">
    <source>
        <dbReference type="ARBA" id="ARBA00023204"/>
    </source>
</evidence>
<dbReference type="InterPro" id="IPR049126">
    <property type="entry name" value="FAN1-like_TPR"/>
</dbReference>
<dbReference type="InterPro" id="IPR006642">
    <property type="entry name" value="Rad18_UBZ4"/>
</dbReference>
<dbReference type="InterPro" id="IPR049132">
    <property type="entry name" value="FAN1-like_euk"/>
</dbReference>
<evidence type="ECO:0000256" key="3">
    <source>
        <dbReference type="ARBA" id="ARBA00022763"/>
    </source>
</evidence>
<keyword evidence="6" id="KW-0862">Zinc</keyword>
<keyword evidence="1 9" id="KW-0540">Nuclease</keyword>
<keyword evidence="8 9" id="KW-0234">DNA repair</keyword>
<dbReference type="InterPro" id="IPR014883">
    <property type="entry name" value="VRR_NUC"/>
</dbReference>
<keyword evidence="10" id="KW-0812">Transmembrane</keyword>
<dbReference type="CDD" id="cd22326">
    <property type="entry name" value="FAN1-like"/>
    <property type="match status" value="1"/>
</dbReference>
<feature type="domain" description="UBZ4-type" evidence="11">
    <location>
        <begin position="104"/>
        <end position="129"/>
    </location>
</feature>
<keyword evidence="4" id="KW-0863">Zinc-finger</keyword>
<evidence type="ECO:0000256" key="5">
    <source>
        <dbReference type="ARBA" id="ARBA00022801"/>
    </source>
</evidence>